<dbReference type="InterPro" id="IPR022357">
    <property type="entry name" value="MIP_CS"/>
</dbReference>
<dbReference type="PROSITE" id="PS00221">
    <property type="entry name" value="MIP"/>
    <property type="match status" value="1"/>
</dbReference>
<sequence length="105" mass="11623">MSGSRRLGRQLRSTWIPQIGQGMPTREKTREDGKISAENLNPTITFGQASNDMEVEDVGNKDDEGYILGNPGTDRRVDHNGQIPYAHGMGLISNELFEVMNESTS</sequence>
<dbReference type="EMBL" id="JBBNAF010000013">
    <property type="protein sequence ID" value="KAK9087026.1"/>
    <property type="molecule type" value="Genomic_DNA"/>
</dbReference>
<reference evidence="2 3" key="1">
    <citation type="submission" date="2024-01" db="EMBL/GenBank/DDBJ databases">
        <title>Genome assemblies of Stephania.</title>
        <authorList>
            <person name="Yang L."/>
        </authorList>
    </citation>
    <scope>NUCLEOTIDE SEQUENCE [LARGE SCALE GENOMIC DNA]</scope>
    <source>
        <strain evidence="2">YNDBR</strain>
        <tissue evidence="2">Leaf</tissue>
    </source>
</reference>
<dbReference type="Proteomes" id="UP001420932">
    <property type="component" value="Unassembled WGS sequence"/>
</dbReference>
<accession>A0AAP0E5K9</accession>
<dbReference type="Gene3D" id="3.40.50.1820">
    <property type="entry name" value="alpha/beta hydrolase"/>
    <property type="match status" value="1"/>
</dbReference>
<comment type="caution">
    <text evidence="2">The sequence shown here is derived from an EMBL/GenBank/DDBJ whole genome shotgun (WGS) entry which is preliminary data.</text>
</comment>
<feature type="compositionally biased region" description="Low complexity" evidence="1">
    <location>
        <begin position="1"/>
        <end position="13"/>
    </location>
</feature>
<evidence type="ECO:0000313" key="3">
    <source>
        <dbReference type="Proteomes" id="UP001420932"/>
    </source>
</evidence>
<evidence type="ECO:0000313" key="2">
    <source>
        <dbReference type="EMBL" id="KAK9087026.1"/>
    </source>
</evidence>
<proteinExistence type="predicted"/>
<name>A0AAP0E5K9_9MAGN</name>
<evidence type="ECO:0000256" key="1">
    <source>
        <dbReference type="SAM" id="MobiDB-lite"/>
    </source>
</evidence>
<dbReference type="AlphaFoldDB" id="A0AAP0E5K9"/>
<gene>
    <name evidence="2" type="ORF">Syun_029420</name>
</gene>
<protein>
    <submittedName>
        <fullName evidence="2">Uncharacterized protein</fullName>
    </submittedName>
</protein>
<organism evidence="2 3">
    <name type="scientific">Stephania yunnanensis</name>
    <dbReference type="NCBI Taxonomy" id="152371"/>
    <lineage>
        <taxon>Eukaryota</taxon>
        <taxon>Viridiplantae</taxon>
        <taxon>Streptophyta</taxon>
        <taxon>Embryophyta</taxon>
        <taxon>Tracheophyta</taxon>
        <taxon>Spermatophyta</taxon>
        <taxon>Magnoliopsida</taxon>
        <taxon>Ranunculales</taxon>
        <taxon>Menispermaceae</taxon>
        <taxon>Menispermoideae</taxon>
        <taxon>Cissampelideae</taxon>
        <taxon>Stephania</taxon>
    </lineage>
</organism>
<feature type="region of interest" description="Disordered" evidence="1">
    <location>
        <begin position="1"/>
        <end position="33"/>
    </location>
</feature>
<keyword evidence="3" id="KW-1185">Reference proteome</keyword>
<dbReference type="InterPro" id="IPR029058">
    <property type="entry name" value="AB_hydrolase_fold"/>
</dbReference>